<evidence type="ECO:0000313" key="2">
    <source>
        <dbReference type="EMBL" id="GLR70265.1"/>
    </source>
</evidence>
<evidence type="ECO:0000313" key="3">
    <source>
        <dbReference type="Proteomes" id="UP001156601"/>
    </source>
</evidence>
<dbReference type="AlphaFoldDB" id="A0AA37WJW5"/>
<reference evidence="2" key="1">
    <citation type="journal article" date="2014" name="Int. J. Syst. Evol. Microbiol.">
        <title>Complete genome sequence of Corynebacterium casei LMG S-19264T (=DSM 44701T), isolated from a smear-ripened cheese.</title>
        <authorList>
            <consortium name="US DOE Joint Genome Institute (JGI-PGF)"/>
            <person name="Walter F."/>
            <person name="Albersmeier A."/>
            <person name="Kalinowski J."/>
            <person name="Ruckert C."/>
        </authorList>
    </citation>
    <scope>NUCLEOTIDE SEQUENCE</scope>
    <source>
        <strain evidence="2">NBRC 110023</strain>
    </source>
</reference>
<name>A0AA37WJW5_9ALTE</name>
<protein>
    <recommendedName>
        <fullName evidence="1">NodB homology domain-containing protein</fullName>
    </recommendedName>
</protein>
<dbReference type="GO" id="GO:0016810">
    <property type="term" value="F:hydrolase activity, acting on carbon-nitrogen (but not peptide) bonds"/>
    <property type="evidence" value="ECO:0007669"/>
    <property type="project" value="InterPro"/>
</dbReference>
<proteinExistence type="predicted"/>
<dbReference type="GO" id="GO:0005975">
    <property type="term" value="P:carbohydrate metabolic process"/>
    <property type="evidence" value="ECO:0007669"/>
    <property type="project" value="InterPro"/>
</dbReference>
<dbReference type="InterPro" id="IPR011330">
    <property type="entry name" value="Glyco_hydro/deAcase_b/a-brl"/>
</dbReference>
<keyword evidence="3" id="KW-1185">Reference proteome</keyword>
<dbReference type="RefSeq" id="WP_284216570.1">
    <property type="nucleotide sequence ID" value="NZ_BSOT01000005.1"/>
</dbReference>
<dbReference type="InterPro" id="IPR017625">
    <property type="entry name" value="PuuE"/>
</dbReference>
<dbReference type="CDD" id="cd10977">
    <property type="entry name" value="CE4_PuuE_SpCDA1"/>
    <property type="match status" value="1"/>
</dbReference>
<dbReference type="PANTHER" id="PTHR43123">
    <property type="entry name" value="POLYSACCHARIDE DEACETYLASE-RELATED"/>
    <property type="match status" value="1"/>
</dbReference>
<dbReference type="PROSITE" id="PS51677">
    <property type="entry name" value="NODB"/>
    <property type="match status" value="1"/>
</dbReference>
<dbReference type="SUPFAM" id="SSF88713">
    <property type="entry name" value="Glycoside hydrolase/deacetylase"/>
    <property type="match status" value="1"/>
</dbReference>
<reference evidence="2" key="2">
    <citation type="submission" date="2023-01" db="EMBL/GenBank/DDBJ databases">
        <title>Draft genome sequence of Agaribacter marinus strain NBRC 110023.</title>
        <authorList>
            <person name="Sun Q."/>
            <person name="Mori K."/>
        </authorList>
    </citation>
    <scope>NUCLEOTIDE SEQUENCE</scope>
    <source>
        <strain evidence="2">NBRC 110023</strain>
    </source>
</reference>
<dbReference type="NCBIfam" id="TIGR03212">
    <property type="entry name" value="uraD_N-term-dom"/>
    <property type="match status" value="1"/>
</dbReference>
<dbReference type="PANTHER" id="PTHR43123:SF1">
    <property type="entry name" value="POLYSACCHARIDE DEACETYLASE-RELATED"/>
    <property type="match status" value="1"/>
</dbReference>
<dbReference type="EMBL" id="BSOT01000005">
    <property type="protein sequence ID" value="GLR70265.1"/>
    <property type="molecule type" value="Genomic_DNA"/>
</dbReference>
<dbReference type="InterPro" id="IPR002509">
    <property type="entry name" value="NODB_dom"/>
</dbReference>
<comment type="caution">
    <text evidence="2">The sequence shown here is derived from an EMBL/GenBank/DDBJ whole genome shotgun (WGS) entry which is preliminary data.</text>
</comment>
<dbReference type="Pfam" id="PF01522">
    <property type="entry name" value="Polysacc_deac_1"/>
    <property type="match status" value="1"/>
</dbReference>
<evidence type="ECO:0000259" key="1">
    <source>
        <dbReference type="PROSITE" id="PS51677"/>
    </source>
</evidence>
<gene>
    <name evidence="2" type="ORF">GCM10007852_11730</name>
</gene>
<organism evidence="2 3">
    <name type="scientific">Agaribacter marinus</name>
    <dbReference type="NCBI Taxonomy" id="1431249"/>
    <lineage>
        <taxon>Bacteria</taxon>
        <taxon>Pseudomonadati</taxon>
        <taxon>Pseudomonadota</taxon>
        <taxon>Gammaproteobacteria</taxon>
        <taxon>Alteromonadales</taxon>
        <taxon>Alteromonadaceae</taxon>
        <taxon>Agaribacter</taxon>
    </lineage>
</organism>
<dbReference type="Proteomes" id="UP001156601">
    <property type="component" value="Unassembled WGS sequence"/>
</dbReference>
<sequence length="317" mass="36454">MSKNSDTLPLSNDCYPRDLIGYGENPPHPKWPNNAKIALQFVINYEEGGENCVLHGDAQSEMFLSEIVGAQAYPDRHLSMESIYEYGSRAGFWRLHRLFTSYKMPVTVFGVTMAMARHPEAVAAMQAANWEIASHAMRWIHYQDMDIDTERQQIEDAITLHKTLTGDKPLGWYTGRTSPNTLKLISERDDILYCADSYADDLPYYDTHYNKPLLMVPYTLDTNDMRFATPQGFNSGEQFFHYLKDAFDVLRSEGASAPKMLSIGLHCRIIGRPGRLMALKRFMDYVSEFDDVWCCTRADIAQHWLKHFPYKDMSACR</sequence>
<feature type="domain" description="NodB homology" evidence="1">
    <location>
        <begin position="78"/>
        <end position="295"/>
    </location>
</feature>
<accession>A0AA37WJW5</accession>
<dbReference type="Gene3D" id="3.20.20.370">
    <property type="entry name" value="Glycoside hydrolase/deacetylase"/>
    <property type="match status" value="1"/>
</dbReference>